<reference evidence="2" key="1">
    <citation type="submission" date="2019-03" db="EMBL/GenBank/DDBJ databases">
        <authorList>
            <person name="Danneels B."/>
        </authorList>
    </citation>
    <scope>NUCLEOTIDE SEQUENCE</scope>
</reference>
<protein>
    <submittedName>
        <fullName evidence="2">Uncharacterized protein</fullName>
    </submittedName>
</protein>
<dbReference type="AlphaFoldDB" id="A0A484T5F9"/>
<dbReference type="EMBL" id="CAADIJ010000011">
    <property type="protein sequence ID" value="VFR70314.1"/>
    <property type="molecule type" value="Genomic_DNA"/>
</dbReference>
<evidence type="ECO:0000313" key="2">
    <source>
        <dbReference type="EMBL" id="VFR70314.1"/>
    </source>
</evidence>
<sequence>MHTAAEFQLPLILTPEYTERLATMNRVSRRLRELGYQVYHEQAMPTDGSTCPLVKVRPGRAGSMRALQHLAGALVEDRAQGVKYASIDGVRVHLGALQ</sequence>
<accession>A0A484T5F9</accession>
<proteinExistence type="predicted"/>
<organism evidence="2">
    <name type="scientific">plant metagenome</name>
    <dbReference type="NCBI Taxonomy" id="1297885"/>
    <lineage>
        <taxon>unclassified sequences</taxon>
        <taxon>metagenomes</taxon>
        <taxon>organismal metagenomes</taxon>
    </lineage>
</organism>
<dbReference type="EMBL" id="CAADIL010000016">
    <property type="protein sequence ID" value="VFR72205.1"/>
    <property type="molecule type" value="Genomic_DNA"/>
</dbReference>
<name>A0A484T5F9_9ZZZZ</name>
<evidence type="ECO:0000313" key="1">
    <source>
        <dbReference type="EMBL" id="VFR34678.1"/>
    </source>
</evidence>
<evidence type="ECO:0000313" key="3">
    <source>
        <dbReference type="EMBL" id="VFR72205.1"/>
    </source>
</evidence>
<gene>
    <name evidence="1" type="ORF">ANDA3_3761</name>
    <name evidence="3" type="ORF">DAR2_3611</name>
    <name evidence="2" type="ORF">DAR3_4165</name>
</gene>
<dbReference type="EMBL" id="CAADIC010000019">
    <property type="protein sequence ID" value="VFR34678.1"/>
    <property type="molecule type" value="Genomic_DNA"/>
</dbReference>